<feature type="signal peptide" evidence="2">
    <location>
        <begin position="1"/>
        <end position="24"/>
    </location>
</feature>
<name>A0A7W9NLH9_9PSEU</name>
<organism evidence="3 4">
    <name type="scientific">Kutzneria kofuensis</name>
    <dbReference type="NCBI Taxonomy" id="103725"/>
    <lineage>
        <taxon>Bacteria</taxon>
        <taxon>Bacillati</taxon>
        <taxon>Actinomycetota</taxon>
        <taxon>Actinomycetes</taxon>
        <taxon>Pseudonocardiales</taxon>
        <taxon>Pseudonocardiaceae</taxon>
        <taxon>Kutzneria</taxon>
    </lineage>
</organism>
<dbReference type="RefSeq" id="WP_184868126.1">
    <property type="nucleotide sequence ID" value="NZ_BAAAWY010000016.1"/>
</dbReference>
<feature type="compositionally biased region" description="Low complexity" evidence="1">
    <location>
        <begin position="36"/>
        <end position="46"/>
    </location>
</feature>
<keyword evidence="4" id="KW-1185">Reference proteome</keyword>
<sequence length="56" mass="5522">MVQARNIALGLLFALLATPVAAQALGAAHAHAEAAVSTSVSAPTTGGEDGGEWPPR</sequence>
<feature type="region of interest" description="Disordered" evidence="1">
    <location>
        <begin position="36"/>
        <end position="56"/>
    </location>
</feature>
<evidence type="ECO:0000313" key="4">
    <source>
        <dbReference type="Proteomes" id="UP000585638"/>
    </source>
</evidence>
<protein>
    <submittedName>
        <fullName evidence="3">Multisubunit Na+/H+ antiporter MnhG subunit</fullName>
    </submittedName>
</protein>
<gene>
    <name evidence="3" type="ORF">BJ998_007677</name>
</gene>
<evidence type="ECO:0000256" key="2">
    <source>
        <dbReference type="SAM" id="SignalP"/>
    </source>
</evidence>
<dbReference type="Proteomes" id="UP000585638">
    <property type="component" value="Unassembled WGS sequence"/>
</dbReference>
<proteinExistence type="predicted"/>
<dbReference type="AlphaFoldDB" id="A0A7W9NLH9"/>
<evidence type="ECO:0000313" key="3">
    <source>
        <dbReference type="EMBL" id="MBB5896481.1"/>
    </source>
</evidence>
<evidence type="ECO:0000256" key="1">
    <source>
        <dbReference type="SAM" id="MobiDB-lite"/>
    </source>
</evidence>
<reference evidence="3 4" key="1">
    <citation type="submission" date="2020-08" db="EMBL/GenBank/DDBJ databases">
        <title>Sequencing the genomes of 1000 actinobacteria strains.</title>
        <authorList>
            <person name="Klenk H.-P."/>
        </authorList>
    </citation>
    <scope>NUCLEOTIDE SEQUENCE [LARGE SCALE GENOMIC DNA]</scope>
    <source>
        <strain evidence="3 4">DSM 43851</strain>
    </source>
</reference>
<keyword evidence="2" id="KW-0732">Signal</keyword>
<dbReference type="EMBL" id="JACHIR010000001">
    <property type="protein sequence ID" value="MBB5896481.1"/>
    <property type="molecule type" value="Genomic_DNA"/>
</dbReference>
<comment type="caution">
    <text evidence="3">The sequence shown here is derived from an EMBL/GenBank/DDBJ whole genome shotgun (WGS) entry which is preliminary data.</text>
</comment>
<accession>A0A7W9NLH9</accession>
<feature type="chain" id="PRO_5031513444" evidence="2">
    <location>
        <begin position="25"/>
        <end position="56"/>
    </location>
</feature>